<dbReference type="InterPro" id="IPR036457">
    <property type="entry name" value="PPM-type-like_dom_sf"/>
</dbReference>
<gene>
    <name evidence="3" type="ORF">K432DRAFT_387486</name>
</gene>
<dbReference type="SMART" id="SM00332">
    <property type="entry name" value="PP2Cc"/>
    <property type="match status" value="1"/>
</dbReference>
<dbReference type="GO" id="GO:0004741">
    <property type="term" value="F:[pyruvate dehydrogenase (acetyl-transferring)]-phosphatase activity"/>
    <property type="evidence" value="ECO:0007669"/>
    <property type="project" value="TreeGrafter"/>
</dbReference>
<evidence type="ECO:0000313" key="4">
    <source>
        <dbReference type="Proteomes" id="UP000250266"/>
    </source>
</evidence>
<dbReference type="Pfam" id="PF00481">
    <property type="entry name" value="PP2C"/>
    <property type="match status" value="1"/>
</dbReference>
<dbReference type="PROSITE" id="PS51746">
    <property type="entry name" value="PPM_2"/>
    <property type="match status" value="1"/>
</dbReference>
<dbReference type="AlphaFoldDB" id="A0A8E2J8I9"/>
<sequence>MAFPRWRATLSSFKGSRAHSISTNRPFLGRPTWRNMAFACGGGGVLLFSLYLVDNMDRTPEFSLRFLNRPYSPELVNRTIESVKSGTINYNLAAATKFLTLESYQDSTANQVFRKSKGFFPTVHAVRVASNSPVEDELVAATAPGTGSRPWKFWGVFDGHAGFMTSTVLKEALVSYVSRELSELPETSVSFAITAGIKKAFLNLDADILRKAEDAVHRNRFVSAEAILALAPAISGSCALLAIFDERTSILRTACTGDSRAVLGRYDEATGKYIAMPLSVDQTGFNESERQRVEAAHPGESSVIDPKSGRLLGLAVTRAFGDARWKWPDIFTKRTQEKFWGYAPRPNTLTPPYLTAEPVVTETQVVTGERGDFLILASDGLWDHISSEDAVTCVGLWKESKARGQGKIANDPEREKHQVDSPDDGHWLDEGKYVEFKATPQYFVVEDENAAVHLVRNAFGGSRRRLFCAVMSTLPPLSRNVRDDATVQVIFFDKAPN</sequence>
<organism evidence="3 4">
    <name type="scientific">Lepidopterella palustris CBS 459.81</name>
    <dbReference type="NCBI Taxonomy" id="1314670"/>
    <lineage>
        <taxon>Eukaryota</taxon>
        <taxon>Fungi</taxon>
        <taxon>Dikarya</taxon>
        <taxon>Ascomycota</taxon>
        <taxon>Pezizomycotina</taxon>
        <taxon>Dothideomycetes</taxon>
        <taxon>Pleosporomycetidae</taxon>
        <taxon>Mytilinidiales</taxon>
        <taxon>Argynnaceae</taxon>
        <taxon>Lepidopterella</taxon>
    </lineage>
</organism>
<dbReference type="OrthoDB" id="420076at2759"/>
<dbReference type="SUPFAM" id="SSF81606">
    <property type="entry name" value="PP2C-like"/>
    <property type="match status" value="1"/>
</dbReference>
<feature type="region of interest" description="Disordered" evidence="1">
    <location>
        <begin position="404"/>
        <end position="424"/>
    </location>
</feature>
<keyword evidence="4" id="KW-1185">Reference proteome</keyword>
<evidence type="ECO:0000259" key="2">
    <source>
        <dbReference type="PROSITE" id="PS51746"/>
    </source>
</evidence>
<accession>A0A8E2J8I9</accession>
<dbReference type="EMBL" id="KV745864">
    <property type="protein sequence ID" value="OCK73247.1"/>
    <property type="molecule type" value="Genomic_DNA"/>
</dbReference>
<protein>
    <submittedName>
        <fullName evidence="3">Protein serine/threonine phosphatase 2C</fullName>
    </submittedName>
</protein>
<evidence type="ECO:0000313" key="3">
    <source>
        <dbReference type="EMBL" id="OCK73247.1"/>
    </source>
</evidence>
<dbReference type="GO" id="GO:0005739">
    <property type="term" value="C:mitochondrion"/>
    <property type="evidence" value="ECO:0007669"/>
    <property type="project" value="TreeGrafter"/>
</dbReference>
<dbReference type="Proteomes" id="UP000250266">
    <property type="component" value="Unassembled WGS sequence"/>
</dbReference>
<reference evidence="3 4" key="1">
    <citation type="journal article" date="2016" name="Nat. Commun.">
        <title>Ectomycorrhizal ecology is imprinted in the genome of the dominant symbiotic fungus Cenococcum geophilum.</title>
        <authorList>
            <consortium name="DOE Joint Genome Institute"/>
            <person name="Peter M."/>
            <person name="Kohler A."/>
            <person name="Ohm R.A."/>
            <person name="Kuo A."/>
            <person name="Krutzmann J."/>
            <person name="Morin E."/>
            <person name="Arend M."/>
            <person name="Barry K.W."/>
            <person name="Binder M."/>
            <person name="Choi C."/>
            <person name="Clum A."/>
            <person name="Copeland A."/>
            <person name="Grisel N."/>
            <person name="Haridas S."/>
            <person name="Kipfer T."/>
            <person name="LaButti K."/>
            <person name="Lindquist E."/>
            <person name="Lipzen A."/>
            <person name="Maire R."/>
            <person name="Meier B."/>
            <person name="Mihaltcheva S."/>
            <person name="Molinier V."/>
            <person name="Murat C."/>
            <person name="Poggeler S."/>
            <person name="Quandt C.A."/>
            <person name="Sperisen C."/>
            <person name="Tritt A."/>
            <person name="Tisserant E."/>
            <person name="Crous P.W."/>
            <person name="Henrissat B."/>
            <person name="Nehls U."/>
            <person name="Egli S."/>
            <person name="Spatafora J.W."/>
            <person name="Grigoriev I.V."/>
            <person name="Martin F.M."/>
        </authorList>
    </citation>
    <scope>NUCLEOTIDE SEQUENCE [LARGE SCALE GENOMIC DNA]</scope>
    <source>
        <strain evidence="3 4">CBS 459.81</strain>
    </source>
</reference>
<feature type="domain" description="PPM-type phosphatase" evidence="2">
    <location>
        <begin position="122"/>
        <end position="492"/>
    </location>
</feature>
<feature type="compositionally biased region" description="Basic and acidic residues" evidence="1">
    <location>
        <begin position="410"/>
        <end position="424"/>
    </location>
</feature>
<dbReference type="Gene3D" id="3.60.40.10">
    <property type="entry name" value="PPM-type phosphatase domain"/>
    <property type="match status" value="1"/>
</dbReference>
<dbReference type="InterPro" id="IPR015655">
    <property type="entry name" value="PP2C"/>
</dbReference>
<name>A0A8E2J8I9_9PEZI</name>
<dbReference type="PANTHER" id="PTHR13832:SF792">
    <property type="entry name" value="GM14286P"/>
    <property type="match status" value="1"/>
</dbReference>
<proteinExistence type="predicted"/>
<dbReference type="InterPro" id="IPR001932">
    <property type="entry name" value="PPM-type_phosphatase-like_dom"/>
</dbReference>
<dbReference type="CDD" id="cd00143">
    <property type="entry name" value="PP2Cc"/>
    <property type="match status" value="1"/>
</dbReference>
<evidence type="ECO:0000256" key="1">
    <source>
        <dbReference type="SAM" id="MobiDB-lite"/>
    </source>
</evidence>
<dbReference type="PANTHER" id="PTHR13832">
    <property type="entry name" value="PROTEIN PHOSPHATASE 2C"/>
    <property type="match status" value="1"/>
</dbReference>